<dbReference type="PANTHER" id="PTHR42749:SF1">
    <property type="entry name" value="CELL SHAPE-DETERMINING PROTEIN MREB"/>
    <property type="match status" value="1"/>
</dbReference>
<dbReference type="InterPro" id="IPR056546">
    <property type="entry name" value="MreB_MamK-like"/>
</dbReference>
<keyword evidence="1 6" id="KW-0963">Cytoplasm</keyword>
<dbReference type="GO" id="GO:0008360">
    <property type="term" value="P:regulation of cell shape"/>
    <property type="evidence" value="ECO:0007669"/>
    <property type="project" value="UniProtKB-UniRule"/>
</dbReference>
<protein>
    <recommendedName>
        <fullName evidence="6">Cell shape-determining protein MreB</fullName>
    </recommendedName>
</protein>
<keyword evidence="4 6" id="KW-0133">Cell shape</keyword>
<dbReference type="InterPro" id="IPR004753">
    <property type="entry name" value="MreB"/>
</dbReference>
<evidence type="ECO:0000256" key="5">
    <source>
        <dbReference type="ARBA" id="ARBA00023458"/>
    </source>
</evidence>
<evidence type="ECO:0000256" key="2">
    <source>
        <dbReference type="ARBA" id="ARBA00022741"/>
    </source>
</evidence>
<dbReference type="Pfam" id="PF06723">
    <property type="entry name" value="MreB_Mbl"/>
    <property type="match status" value="1"/>
</dbReference>
<comment type="similarity">
    <text evidence="5 6">Belongs to the FtsA/MreB family.</text>
</comment>
<dbReference type="CDD" id="cd10225">
    <property type="entry name" value="ASKHA_NBD_MreB-like"/>
    <property type="match status" value="1"/>
</dbReference>
<comment type="function">
    <text evidence="6">Forms membrane-associated dynamic filaments that are essential for cell shape determination. Acts by regulating cell wall synthesis and cell elongation, and thus cell shape. A feedback loop between cell geometry and MreB localization may maintain elongated cell shape by targeting cell wall growth to regions of negative cell wall curvature.</text>
</comment>
<proteinExistence type="inferred from homology"/>
<dbReference type="SUPFAM" id="SSF53067">
    <property type="entry name" value="Actin-like ATPase domain"/>
    <property type="match status" value="2"/>
</dbReference>
<dbReference type="NCBIfam" id="NF010539">
    <property type="entry name" value="PRK13927.1"/>
    <property type="match status" value="1"/>
</dbReference>
<evidence type="ECO:0000256" key="6">
    <source>
        <dbReference type="HAMAP-Rule" id="MF_02207"/>
    </source>
</evidence>
<comment type="subcellular location">
    <subcellularLocation>
        <location evidence="6">Cytoplasm</location>
    </subcellularLocation>
    <text evidence="6">Membrane-associated.</text>
</comment>
<comment type="subunit">
    <text evidence="6">Forms polymers.</text>
</comment>
<feature type="binding site" evidence="6">
    <location>
        <begin position="214"/>
        <end position="217"/>
    </location>
    <ligand>
        <name>ATP</name>
        <dbReference type="ChEBI" id="CHEBI:30616"/>
    </ligand>
</feature>
<dbReference type="EMBL" id="GU568006">
    <property type="protein sequence ID" value="ADI23117.1"/>
    <property type="molecule type" value="Genomic_DNA"/>
</dbReference>
<evidence type="ECO:0000256" key="3">
    <source>
        <dbReference type="ARBA" id="ARBA00022840"/>
    </source>
</evidence>
<dbReference type="PRINTS" id="PR01652">
    <property type="entry name" value="SHAPEPROTEIN"/>
</dbReference>
<evidence type="ECO:0000313" key="7">
    <source>
        <dbReference type="EMBL" id="ADI23117.1"/>
    </source>
</evidence>
<name>E7C6P3_9GAMM</name>
<sequence length="346" mass="36882">MFKILRGLFSNDISIDLGTANTLIYTKEHGIVLDEPSVVAIQEKNGQKTVVAVGHDAKKMLGRTPGKMEAIRPLRDGVIADFNVTEKMLQHFIKKVSNNSILSPSPRVLICVPSKATQVEKRAIRESALSAGASVVKLIEEPIAAALGAGVAIDKARGSMVVDVGGGTSEVAILSLNGIVYSESLKVGGDKFDEAIQTYVRRKFGVVIGESTAELIKLQVGCATLNCKKEFDSYEFRGRNLAEGIPELVVFKKEDGFGAVENQCNAIVRSIRSALELSPPELAADISQDGIVLTGGGALLHCLDTLIEQSTGIPTRVSEDPLTCVARGGGIALGLMDKDFDLFAEE</sequence>
<dbReference type="GO" id="GO:0000902">
    <property type="term" value="P:cell morphogenesis"/>
    <property type="evidence" value="ECO:0007669"/>
    <property type="project" value="InterPro"/>
</dbReference>
<keyword evidence="2 6" id="KW-0547">Nucleotide-binding</keyword>
<feature type="binding site" evidence="6">
    <location>
        <begin position="19"/>
        <end position="21"/>
    </location>
    <ligand>
        <name>ATP</name>
        <dbReference type="ChEBI" id="CHEBI:30616"/>
    </ligand>
</feature>
<dbReference type="NCBIfam" id="TIGR00904">
    <property type="entry name" value="mreB"/>
    <property type="match status" value="1"/>
</dbReference>
<dbReference type="HAMAP" id="MF_02207">
    <property type="entry name" value="MreB"/>
    <property type="match status" value="1"/>
</dbReference>
<dbReference type="Gene3D" id="3.30.420.40">
    <property type="match status" value="3"/>
</dbReference>
<dbReference type="GO" id="GO:0005524">
    <property type="term" value="F:ATP binding"/>
    <property type="evidence" value="ECO:0007669"/>
    <property type="project" value="UniProtKB-KW"/>
</dbReference>
<keyword evidence="3 6" id="KW-0067">ATP-binding</keyword>
<organism evidence="7">
    <name type="scientific">uncultured gamma proteobacterium HF0770_09E07</name>
    <dbReference type="NCBI Taxonomy" id="723576"/>
    <lineage>
        <taxon>Bacteria</taxon>
        <taxon>Pseudomonadati</taxon>
        <taxon>Pseudomonadota</taxon>
        <taxon>Gammaproteobacteria</taxon>
        <taxon>environmental samples</taxon>
    </lineage>
</organism>
<dbReference type="AlphaFoldDB" id="E7C6P3"/>
<feature type="binding site" evidence="6">
    <location>
        <begin position="166"/>
        <end position="168"/>
    </location>
    <ligand>
        <name>ATP</name>
        <dbReference type="ChEBI" id="CHEBI:30616"/>
    </ligand>
</feature>
<reference evidence="7" key="1">
    <citation type="submission" date="2010-01" db="EMBL/GenBank/DDBJ databases">
        <title>Genome fragments of uncultured bacteria from the North Pacific subtropical Gyre.</title>
        <authorList>
            <person name="Pham V.D."/>
            <person name="Delong E.F."/>
        </authorList>
    </citation>
    <scope>NUCLEOTIDE SEQUENCE</scope>
</reference>
<feature type="binding site" evidence="6">
    <location>
        <begin position="296"/>
        <end position="299"/>
    </location>
    <ligand>
        <name>ATP</name>
        <dbReference type="ChEBI" id="CHEBI:30616"/>
    </ligand>
</feature>
<dbReference type="PANTHER" id="PTHR42749">
    <property type="entry name" value="CELL SHAPE-DETERMINING PROTEIN MREB"/>
    <property type="match status" value="1"/>
</dbReference>
<evidence type="ECO:0000256" key="4">
    <source>
        <dbReference type="ARBA" id="ARBA00022960"/>
    </source>
</evidence>
<dbReference type="GO" id="GO:0005737">
    <property type="term" value="C:cytoplasm"/>
    <property type="evidence" value="ECO:0007669"/>
    <property type="project" value="UniProtKB-SubCell"/>
</dbReference>
<gene>
    <name evidence="6" type="primary">mreB</name>
</gene>
<dbReference type="InterPro" id="IPR043129">
    <property type="entry name" value="ATPase_NBD"/>
</dbReference>
<evidence type="ECO:0000256" key="1">
    <source>
        <dbReference type="ARBA" id="ARBA00022490"/>
    </source>
</evidence>
<accession>E7C6P3</accession>